<dbReference type="Proteomes" id="UP000620559">
    <property type="component" value="Unassembled WGS sequence"/>
</dbReference>
<evidence type="ECO:0000256" key="4">
    <source>
        <dbReference type="ARBA" id="ARBA00022958"/>
    </source>
</evidence>
<dbReference type="InterPro" id="IPR036721">
    <property type="entry name" value="RCK_C_sf"/>
</dbReference>
<comment type="caution">
    <text evidence="9">The sequence shown here is derived from an EMBL/GenBank/DDBJ whole genome shotgun (WGS) entry which is preliminary data.</text>
</comment>
<keyword evidence="6" id="KW-0406">Ion transport</keyword>
<evidence type="ECO:0000256" key="2">
    <source>
        <dbReference type="ARBA" id="ARBA00022448"/>
    </source>
</evidence>
<keyword evidence="4" id="KW-0630">Potassium</keyword>
<dbReference type="PROSITE" id="PS51201">
    <property type="entry name" value="RCK_N"/>
    <property type="match status" value="1"/>
</dbReference>
<protein>
    <recommendedName>
        <fullName evidence="1">Trk system potassium uptake protein TrkA</fullName>
    </recommendedName>
</protein>
<accession>A0A8J7EZQ7</accession>
<dbReference type="Pfam" id="PF02254">
    <property type="entry name" value="TrkA_N"/>
    <property type="match status" value="1"/>
</dbReference>
<evidence type="ECO:0000259" key="7">
    <source>
        <dbReference type="PROSITE" id="PS51201"/>
    </source>
</evidence>
<dbReference type="SUPFAM" id="SSF116726">
    <property type="entry name" value="TrkA C-terminal domain-like"/>
    <property type="match status" value="1"/>
</dbReference>
<evidence type="ECO:0000259" key="8">
    <source>
        <dbReference type="PROSITE" id="PS51202"/>
    </source>
</evidence>
<evidence type="ECO:0000256" key="1">
    <source>
        <dbReference type="ARBA" id="ARBA00017378"/>
    </source>
</evidence>
<keyword evidence="2" id="KW-0813">Transport</keyword>
<dbReference type="InterPro" id="IPR006036">
    <property type="entry name" value="K_uptake_TrkA"/>
</dbReference>
<dbReference type="InterPro" id="IPR050721">
    <property type="entry name" value="Trk_Ktr_HKT_K-transport"/>
</dbReference>
<dbReference type="InterPro" id="IPR006037">
    <property type="entry name" value="RCK_C"/>
</dbReference>
<evidence type="ECO:0000256" key="3">
    <source>
        <dbReference type="ARBA" id="ARBA00022538"/>
    </source>
</evidence>
<keyword evidence="3" id="KW-0633">Potassium transport</keyword>
<dbReference type="AlphaFoldDB" id="A0A8J7EZQ7"/>
<dbReference type="Gene3D" id="3.40.50.720">
    <property type="entry name" value="NAD(P)-binding Rossmann-like Domain"/>
    <property type="match status" value="1"/>
</dbReference>
<reference evidence="9" key="1">
    <citation type="submission" date="2020-10" db="EMBL/GenBank/DDBJ databases">
        <authorList>
            <person name="Castelo-Branco R."/>
            <person name="Eusebio N."/>
            <person name="Adriana R."/>
            <person name="Vieira A."/>
            <person name="Brugerolle De Fraissinette N."/>
            <person name="Rezende De Castro R."/>
            <person name="Schneider M.P."/>
            <person name="Vasconcelos V."/>
            <person name="Leao P.N."/>
        </authorList>
    </citation>
    <scope>NUCLEOTIDE SEQUENCE</scope>
    <source>
        <strain evidence="9">LEGE 06105</strain>
    </source>
</reference>
<dbReference type="PANTHER" id="PTHR43833">
    <property type="entry name" value="POTASSIUM CHANNEL PROTEIN 2-RELATED-RELATED"/>
    <property type="match status" value="1"/>
</dbReference>
<evidence type="ECO:0000313" key="9">
    <source>
        <dbReference type="EMBL" id="MBE9211892.1"/>
    </source>
</evidence>
<evidence type="ECO:0000313" key="10">
    <source>
        <dbReference type="Proteomes" id="UP000620559"/>
    </source>
</evidence>
<evidence type="ECO:0000256" key="6">
    <source>
        <dbReference type="ARBA" id="ARBA00023065"/>
    </source>
</evidence>
<dbReference type="GO" id="GO:0015079">
    <property type="term" value="F:potassium ion transmembrane transporter activity"/>
    <property type="evidence" value="ECO:0007669"/>
    <property type="project" value="InterPro"/>
</dbReference>
<sequence length="220" mass="23971">MKIILIGSDKLAYFLGRQFASKGYELTIITPDETQALRLSRKLKATVIKGDGSNPTILQEAGAYSADVLLALTAFDQDNLVACQIAQDRYGVPRTIALVNDPDNREVFQKLGVTQAFSATEVLGSLIEQQADIQDIKNLLPVADTEVTLTEMTLQDDSPAVEKTPEQLNLNGAAIACIIRGGSVLQVKEYSRLRSGDRLILISQSDYSAKAQRVIMGEKV</sequence>
<dbReference type="PROSITE" id="PS51202">
    <property type="entry name" value="RCK_C"/>
    <property type="match status" value="1"/>
</dbReference>
<dbReference type="GO" id="GO:0005886">
    <property type="term" value="C:plasma membrane"/>
    <property type="evidence" value="ECO:0007669"/>
    <property type="project" value="InterPro"/>
</dbReference>
<gene>
    <name evidence="9" type="ORF">IQ247_04010</name>
</gene>
<dbReference type="InterPro" id="IPR036291">
    <property type="entry name" value="NAD(P)-bd_dom_sf"/>
</dbReference>
<name>A0A8J7EZQ7_9CYAN</name>
<feature type="domain" description="RCK N-terminal" evidence="7">
    <location>
        <begin position="1"/>
        <end position="124"/>
    </location>
</feature>
<organism evidence="9 10">
    <name type="scientific">Plectonema cf. radiosum LEGE 06105</name>
    <dbReference type="NCBI Taxonomy" id="945769"/>
    <lineage>
        <taxon>Bacteria</taxon>
        <taxon>Bacillati</taxon>
        <taxon>Cyanobacteriota</taxon>
        <taxon>Cyanophyceae</taxon>
        <taxon>Oscillatoriophycideae</taxon>
        <taxon>Oscillatoriales</taxon>
        <taxon>Microcoleaceae</taxon>
        <taxon>Plectonema</taxon>
    </lineage>
</organism>
<evidence type="ECO:0000256" key="5">
    <source>
        <dbReference type="ARBA" id="ARBA00023027"/>
    </source>
</evidence>
<dbReference type="Gene3D" id="3.30.70.1450">
    <property type="entry name" value="Regulator of K+ conductance, C-terminal domain"/>
    <property type="match status" value="1"/>
</dbReference>
<dbReference type="PANTHER" id="PTHR43833:SF5">
    <property type="entry name" value="TRK SYSTEM POTASSIUM UPTAKE PROTEIN TRKA"/>
    <property type="match status" value="1"/>
</dbReference>
<feature type="domain" description="RCK C-terminal" evidence="8">
    <location>
        <begin position="137"/>
        <end position="217"/>
    </location>
</feature>
<dbReference type="SUPFAM" id="SSF51735">
    <property type="entry name" value="NAD(P)-binding Rossmann-fold domains"/>
    <property type="match status" value="1"/>
</dbReference>
<dbReference type="RefSeq" id="WP_193917304.1">
    <property type="nucleotide sequence ID" value="NZ_JADEWL010000008.1"/>
</dbReference>
<dbReference type="PRINTS" id="PR00335">
    <property type="entry name" value="KUPTAKETRKA"/>
</dbReference>
<dbReference type="InterPro" id="IPR003148">
    <property type="entry name" value="RCK_N"/>
</dbReference>
<proteinExistence type="predicted"/>
<keyword evidence="10" id="KW-1185">Reference proteome</keyword>
<keyword evidence="5" id="KW-0520">NAD</keyword>
<dbReference type="EMBL" id="JADEWL010000008">
    <property type="protein sequence ID" value="MBE9211892.1"/>
    <property type="molecule type" value="Genomic_DNA"/>
</dbReference>